<dbReference type="EMBL" id="JAMKFB020000021">
    <property type="protein sequence ID" value="KAL0162036.1"/>
    <property type="molecule type" value="Genomic_DNA"/>
</dbReference>
<protein>
    <submittedName>
        <fullName evidence="1">Uncharacterized protein</fullName>
    </submittedName>
</protein>
<evidence type="ECO:0000313" key="2">
    <source>
        <dbReference type="Proteomes" id="UP001529510"/>
    </source>
</evidence>
<feature type="non-terminal residue" evidence="1">
    <location>
        <position position="1"/>
    </location>
</feature>
<sequence>GSSHTPEWIRSGGRLFYSRPTLEHSYSCISAKAQGLEERYIKNAAVLPDVCPAASVSPVTPLCQHEDVQGYQDIYRFVAEPVMKTRCGRRRPYSLELGLNIKQRLWKTLSCPSLVETEQPDGR</sequence>
<dbReference type="Pfam" id="PF15578">
    <property type="entry name" value="DUF4662"/>
    <property type="match status" value="1"/>
</dbReference>
<proteinExistence type="predicted"/>
<name>A0ABD0NM61_CIRMR</name>
<feature type="non-terminal residue" evidence="1">
    <location>
        <position position="123"/>
    </location>
</feature>
<accession>A0ABD0NM61</accession>
<comment type="caution">
    <text evidence="1">The sequence shown here is derived from an EMBL/GenBank/DDBJ whole genome shotgun (WGS) entry which is preliminary data.</text>
</comment>
<keyword evidence="2" id="KW-1185">Reference proteome</keyword>
<organism evidence="1 2">
    <name type="scientific">Cirrhinus mrigala</name>
    <name type="common">Mrigala</name>
    <dbReference type="NCBI Taxonomy" id="683832"/>
    <lineage>
        <taxon>Eukaryota</taxon>
        <taxon>Metazoa</taxon>
        <taxon>Chordata</taxon>
        <taxon>Craniata</taxon>
        <taxon>Vertebrata</taxon>
        <taxon>Euteleostomi</taxon>
        <taxon>Actinopterygii</taxon>
        <taxon>Neopterygii</taxon>
        <taxon>Teleostei</taxon>
        <taxon>Ostariophysi</taxon>
        <taxon>Cypriniformes</taxon>
        <taxon>Cyprinidae</taxon>
        <taxon>Labeoninae</taxon>
        <taxon>Labeonini</taxon>
        <taxon>Cirrhinus</taxon>
    </lineage>
</organism>
<dbReference type="Proteomes" id="UP001529510">
    <property type="component" value="Unassembled WGS sequence"/>
</dbReference>
<evidence type="ECO:0000313" key="1">
    <source>
        <dbReference type="EMBL" id="KAL0162036.1"/>
    </source>
</evidence>
<reference evidence="1 2" key="1">
    <citation type="submission" date="2024-05" db="EMBL/GenBank/DDBJ databases">
        <title>Genome sequencing and assembly of Indian major carp, Cirrhinus mrigala (Hamilton, 1822).</title>
        <authorList>
            <person name="Mohindra V."/>
            <person name="Chowdhury L.M."/>
            <person name="Lal K."/>
            <person name="Jena J.K."/>
        </authorList>
    </citation>
    <scope>NUCLEOTIDE SEQUENCE [LARGE SCALE GENOMIC DNA]</scope>
    <source>
        <strain evidence="1">CM1030</strain>
        <tissue evidence="1">Blood</tissue>
    </source>
</reference>
<gene>
    <name evidence="1" type="ORF">M9458_041432</name>
</gene>
<dbReference type="InterPro" id="IPR028970">
    <property type="entry name" value="DUF4662"/>
</dbReference>
<dbReference type="AlphaFoldDB" id="A0ABD0NM61"/>